<evidence type="ECO:0000313" key="2">
    <source>
        <dbReference type="EMBL" id="GBN24581.1"/>
    </source>
</evidence>
<organism evidence="2 3">
    <name type="scientific">Araneus ventricosus</name>
    <name type="common">Orbweaver spider</name>
    <name type="synonym">Epeira ventricosa</name>
    <dbReference type="NCBI Taxonomy" id="182803"/>
    <lineage>
        <taxon>Eukaryota</taxon>
        <taxon>Metazoa</taxon>
        <taxon>Ecdysozoa</taxon>
        <taxon>Arthropoda</taxon>
        <taxon>Chelicerata</taxon>
        <taxon>Arachnida</taxon>
        <taxon>Araneae</taxon>
        <taxon>Araneomorphae</taxon>
        <taxon>Entelegynae</taxon>
        <taxon>Araneoidea</taxon>
        <taxon>Araneidae</taxon>
        <taxon>Araneus</taxon>
    </lineage>
</organism>
<dbReference type="EMBL" id="BGPR01007142">
    <property type="protein sequence ID" value="GBN24581.1"/>
    <property type="molecule type" value="Genomic_DNA"/>
</dbReference>
<gene>
    <name evidence="2" type="ORF">AVEN_74965_1</name>
</gene>
<reference evidence="2 3" key="1">
    <citation type="journal article" date="2019" name="Sci. Rep.">
        <title>Orb-weaving spider Araneus ventricosus genome elucidates the spidroin gene catalogue.</title>
        <authorList>
            <person name="Kono N."/>
            <person name="Nakamura H."/>
            <person name="Ohtoshi R."/>
            <person name="Moran D.A.P."/>
            <person name="Shinohara A."/>
            <person name="Yoshida Y."/>
            <person name="Fujiwara M."/>
            <person name="Mori M."/>
            <person name="Tomita M."/>
            <person name="Arakawa K."/>
        </authorList>
    </citation>
    <scope>NUCLEOTIDE SEQUENCE [LARGE SCALE GENOMIC DNA]</scope>
</reference>
<name>A0A4Y2MBX8_ARAVE</name>
<sequence>MDLVTLNHGQMTRTAPGLAPPLQASSPRKREDVWPLRMIWRATDFIHGGSGFEPGTLRSESGDLTTRPPRAFHVSERDFKMSTHNYSKPLILEKNMPNT</sequence>
<comment type="caution">
    <text evidence="2">The sequence shown here is derived from an EMBL/GenBank/DDBJ whole genome shotgun (WGS) entry which is preliminary data.</text>
</comment>
<feature type="region of interest" description="Disordered" evidence="1">
    <location>
        <begin position="1"/>
        <end position="29"/>
    </location>
</feature>
<keyword evidence="3" id="KW-1185">Reference proteome</keyword>
<evidence type="ECO:0000313" key="3">
    <source>
        <dbReference type="Proteomes" id="UP000499080"/>
    </source>
</evidence>
<accession>A0A4Y2MBX8</accession>
<protein>
    <submittedName>
        <fullName evidence="2">Uncharacterized protein</fullName>
    </submittedName>
</protein>
<evidence type="ECO:0000256" key="1">
    <source>
        <dbReference type="SAM" id="MobiDB-lite"/>
    </source>
</evidence>
<feature type="region of interest" description="Disordered" evidence="1">
    <location>
        <begin position="51"/>
        <end position="78"/>
    </location>
</feature>
<dbReference type="AlphaFoldDB" id="A0A4Y2MBX8"/>
<proteinExistence type="predicted"/>
<dbReference type="Proteomes" id="UP000499080">
    <property type="component" value="Unassembled WGS sequence"/>
</dbReference>